<evidence type="ECO:0000259" key="2">
    <source>
        <dbReference type="PROSITE" id="PS51648"/>
    </source>
</evidence>
<dbReference type="Pfam" id="PF05166">
    <property type="entry name" value="YcgL"/>
    <property type="match status" value="1"/>
</dbReference>
<dbReference type="PANTHER" id="PTHR38109">
    <property type="entry name" value="PROTEIN YCGL"/>
    <property type="match status" value="1"/>
</dbReference>
<protein>
    <recommendedName>
        <fullName evidence="1">YcgL domain-containing protein ACFO3I_07305</fullName>
    </recommendedName>
</protein>
<dbReference type="Proteomes" id="UP001595962">
    <property type="component" value="Unassembled WGS sequence"/>
</dbReference>
<dbReference type="InterPro" id="IPR038068">
    <property type="entry name" value="YcgL-like_sf"/>
</dbReference>
<dbReference type="RefSeq" id="WP_377332927.1">
    <property type="nucleotide sequence ID" value="NZ_JBHSGB010000006.1"/>
</dbReference>
<proteinExistence type="inferred from homology"/>
<evidence type="ECO:0000313" key="4">
    <source>
        <dbReference type="Proteomes" id="UP001595962"/>
    </source>
</evidence>
<gene>
    <name evidence="3" type="ORF">ACFO3I_07305</name>
</gene>
<sequence>MLCAIYKSPKKDQTFLYVLRRDDFSAVPEALLNSFGPPQLVTLLNLAGRDQLANADIEKVRQSLNEQGFYLQMPPQQEDWLAEHKDWLNKEQQ</sequence>
<dbReference type="Gene3D" id="3.10.510.20">
    <property type="entry name" value="YcgL domain"/>
    <property type="match status" value="1"/>
</dbReference>
<dbReference type="InterPro" id="IPR027354">
    <property type="entry name" value="YcgL_dom"/>
</dbReference>
<accession>A0ABV9JKR9</accession>
<reference evidence="4" key="1">
    <citation type="journal article" date="2019" name="Int. J. Syst. Evol. Microbiol.">
        <title>The Global Catalogue of Microorganisms (GCM) 10K type strain sequencing project: providing services to taxonomists for standard genome sequencing and annotation.</title>
        <authorList>
            <consortium name="The Broad Institute Genomics Platform"/>
            <consortium name="The Broad Institute Genome Sequencing Center for Infectious Disease"/>
            <person name="Wu L."/>
            <person name="Ma J."/>
        </authorList>
    </citation>
    <scope>NUCLEOTIDE SEQUENCE [LARGE SCALE GENOMIC DNA]</scope>
    <source>
        <strain evidence="4">DT28</strain>
    </source>
</reference>
<dbReference type="SUPFAM" id="SSF160191">
    <property type="entry name" value="YcgL-like"/>
    <property type="match status" value="1"/>
</dbReference>
<evidence type="ECO:0000313" key="3">
    <source>
        <dbReference type="EMBL" id="MFC4654815.1"/>
    </source>
</evidence>
<comment type="caution">
    <text evidence="3">The sequence shown here is derived from an EMBL/GenBank/DDBJ whole genome shotgun (WGS) entry which is preliminary data.</text>
</comment>
<name>A0ABV9JKR9_9GAMM</name>
<dbReference type="EMBL" id="JBHSGB010000006">
    <property type="protein sequence ID" value="MFC4654815.1"/>
    <property type="molecule type" value="Genomic_DNA"/>
</dbReference>
<dbReference type="PROSITE" id="PS51648">
    <property type="entry name" value="YCGL"/>
    <property type="match status" value="1"/>
</dbReference>
<keyword evidence="4" id="KW-1185">Reference proteome</keyword>
<feature type="domain" description="YcgL" evidence="2">
    <location>
        <begin position="1"/>
        <end position="85"/>
    </location>
</feature>
<organism evidence="3 4">
    <name type="scientific">Rheinheimera marina</name>
    <dbReference type="NCBI Taxonomy" id="1774958"/>
    <lineage>
        <taxon>Bacteria</taxon>
        <taxon>Pseudomonadati</taxon>
        <taxon>Pseudomonadota</taxon>
        <taxon>Gammaproteobacteria</taxon>
        <taxon>Chromatiales</taxon>
        <taxon>Chromatiaceae</taxon>
        <taxon>Rheinheimera</taxon>
    </lineage>
</organism>
<evidence type="ECO:0000256" key="1">
    <source>
        <dbReference type="HAMAP-Rule" id="MF_01866"/>
    </source>
</evidence>
<dbReference type="PANTHER" id="PTHR38109:SF1">
    <property type="entry name" value="PROTEIN YCGL"/>
    <property type="match status" value="1"/>
</dbReference>
<dbReference type="HAMAP" id="MF_01866">
    <property type="entry name" value="UPF0745"/>
    <property type="match status" value="1"/>
</dbReference>